<name>A0A0D6JHL0_9HYPH</name>
<protein>
    <submittedName>
        <fullName evidence="2">Uncharacterized protein</fullName>
    </submittedName>
</protein>
<reference evidence="3" key="1">
    <citation type="submission" date="2015-02" db="EMBL/GenBank/DDBJ databases">
        <authorList>
            <person name="Chooi Y.-H."/>
        </authorList>
    </citation>
    <scope>NUCLEOTIDE SEQUENCE [LARGE SCALE GENOMIC DNA]</scope>
    <source>
        <strain evidence="3">strain Y</strain>
    </source>
</reference>
<dbReference type="KEGG" id="fiy:BN1229_v1_2834"/>
<evidence type="ECO:0000313" key="2">
    <source>
        <dbReference type="EMBL" id="CPR20947.1"/>
    </source>
</evidence>
<dbReference type="KEGG" id="fil:BN1229_v1_3084"/>
<evidence type="ECO:0000256" key="1">
    <source>
        <dbReference type="SAM" id="SignalP"/>
    </source>
</evidence>
<dbReference type="Proteomes" id="UP000033187">
    <property type="component" value="Chromosome 1"/>
</dbReference>
<keyword evidence="1" id="KW-0732">Signal</keyword>
<dbReference type="RefSeq" id="WP_244464931.1">
    <property type="nucleotide sequence ID" value="NZ_LN829118.1"/>
</dbReference>
<feature type="signal peptide" evidence="1">
    <location>
        <begin position="1"/>
        <end position="22"/>
    </location>
</feature>
<proteinExistence type="predicted"/>
<dbReference type="AlphaFoldDB" id="A0A0D6JHL0"/>
<accession>A0A0D6JHL0</accession>
<organism evidence="2 3">
    <name type="scientific">Candidatus Filomicrobium marinum</name>
    <dbReference type="NCBI Taxonomy" id="1608628"/>
    <lineage>
        <taxon>Bacteria</taxon>
        <taxon>Pseudomonadati</taxon>
        <taxon>Pseudomonadota</taxon>
        <taxon>Alphaproteobacteria</taxon>
        <taxon>Hyphomicrobiales</taxon>
        <taxon>Hyphomicrobiaceae</taxon>
        <taxon>Filomicrobium</taxon>
    </lineage>
</organism>
<keyword evidence="3" id="KW-1185">Reference proteome</keyword>
<feature type="chain" id="PRO_5002306286" evidence="1">
    <location>
        <begin position="23"/>
        <end position="148"/>
    </location>
</feature>
<dbReference type="EMBL" id="LN829119">
    <property type="protein sequence ID" value="CPR20947.1"/>
    <property type="molecule type" value="Genomic_DNA"/>
</dbReference>
<sequence length="148" mass="16528">MGKWALILFALFLMLVRTPAQAQETNCARGDFEAVVDDAASALRDLNNANRPVFQEKLRELKEKNGWDHDQFMVAAAPFVRDDTIAVYDTKSQDLLAAIATLGQEGAEASTPDCAVLSELKARMTVLVETQTEKWKYMFSKLETALKK</sequence>
<gene>
    <name evidence="2" type="ORF">YBN1229_v1_2834</name>
</gene>
<evidence type="ECO:0000313" key="3">
    <source>
        <dbReference type="Proteomes" id="UP000033187"/>
    </source>
</evidence>